<organism evidence="1">
    <name type="scientific">Clastoptera arizonana</name>
    <name type="common">Arizona spittle bug</name>
    <dbReference type="NCBI Taxonomy" id="38151"/>
    <lineage>
        <taxon>Eukaryota</taxon>
        <taxon>Metazoa</taxon>
        <taxon>Ecdysozoa</taxon>
        <taxon>Arthropoda</taxon>
        <taxon>Hexapoda</taxon>
        <taxon>Insecta</taxon>
        <taxon>Pterygota</taxon>
        <taxon>Neoptera</taxon>
        <taxon>Paraneoptera</taxon>
        <taxon>Hemiptera</taxon>
        <taxon>Auchenorrhyncha</taxon>
        <taxon>Cercopoidea</taxon>
        <taxon>Clastopteridae</taxon>
        <taxon>Clastoptera</taxon>
    </lineage>
</organism>
<dbReference type="AlphaFoldDB" id="A0A1B6CAY2"/>
<dbReference type="PANTHER" id="PTHR46127:SF1">
    <property type="entry name" value="CILIA- AND FLAGELLA-ASSOCIATED PROTEIN 65"/>
    <property type="match status" value="1"/>
</dbReference>
<protein>
    <recommendedName>
        <fullName evidence="2">MSP domain-containing protein</fullName>
    </recommendedName>
</protein>
<evidence type="ECO:0000313" key="1">
    <source>
        <dbReference type="EMBL" id="JAS10400.1"/>
    </source>
</evidence>
<dbReference type="Gene3D" id="2.60.40.10">
    <property type="entry name" value="Immunoglobulins"/>
    <property type="match status" value="2"/>
</dbReference>
<reference evidence="1" key="1">
    <citation type="submission" date="2015-12" db="EMBL/GenBank/DDBJ databases">
        <title>De novo transcriptome assembly of four potential Pierce s Disease insect vectors from Arizona vineyards.</title>
        <authorList>
            <person name="Tassone E.E."/>
        </authorList>
    </citation>
    <scope>NUCLEOTIDE SEQUENCE</scope>
</reference>
<dbReference type="EMBL" id="GEDC01026898">
    <property type="protein sequence ID" value="JAS10400.1"/>
    <property type="molecule type" value="Transcribed_RNA"/>
</dbReference>
<dbReference type="InterPro" id="IPR013783">
    <property type="entry name" value="Ig-like_fold"/>
</dbReference>
<dbReference type="PANTHER" id="PTHR46127">
    <property type="entry name" value="CILIA- AND FLAGELLA-ASSOCIATED PROTEIN 65"/>
    <property type="match status" value="1"/>
</dbReference>
<dbReference type="InterPro" id="IPR008962">
    <property type="entry name" value="PapD-like_sf"/>
</dbReference>
<dbReference type="SUPFAM" id="SSF49354">
    <property type="entry name" value="PapD-like"/>
    <property type="match status" value="1"/>
</dbReference>
<gene>
    <name evidence="1" type="ORF">g.41937</name>
</gene>
<name>A0A1B6CAY2_9HEMI</name>
<accession>A0A1B6CAY2</accession>
<sequence length="1270" mass="145329">MKIYNFGTVETGTKKTIFVKIINQSTISQVYMIQHNSKKSIKCFSAFKFFPDTSSVGLGKTFKFKFTFEPTIPDSYYCDYYIINNLFGIELELCMVGKSIGNSFNLSQNNIKLICPHSNESITKFIELQNKSVSPLLFIFDLDIYQSPSIIIDPVNGEIPSLSNVRIKITYKPVYETIFFKRIFILGLFQVPEILDVLCVNEKFGPITYKLPSFIKKLVQNNDGFELYMSDVSNILMKDKKPLASLSVNYLNFGFRSKLSEDSNIHFTLKNNSDEVFLFKWTKDSTSVFKITPVGSNLQPGGSKTFSVAFHPLFPETVYSSVFEGLIELEESKYLISAFPLSLGVLGHSFSKNSGSWPPMYELYPDSDVYLPPCLPPKPVYTTLLIKRFGCLPLSFRFHSPDVTNYTVKPMQGVITGSFKIIVVQLAPKIMEEGLYIEKWILKFNYNEQKIKHFITFNGSVEKMKVMINEGKPVEFPIAYPGSQVTLLVPIYNPTRHIIIYELEILKDDEVLDIQQFINILPNECKTSLWTFSPRSTGSFNTQVKGFVVHPSHILREDTLCTVNAKCLEVELITEPNTILVEIIKGCSVEKTFDLINVGLCKAYIYLNCKDYSKALIEPENITLNPGESIRVKVKLTSNVDVCHFQIFGYLKVCSKSNLLLDRTPISIAHVKVEATFPLMKIIDLHCQQHSCEFSKLNFWKMLNIDLLNLVLSSSLPSEGETYVSMKCPSYPLDTSIIFEFLIENDSKIPLIWEIKMGKCCYCKPVLTQISFSVSKKINFCPHKNEFTFSPTTGMIMDQHKTVIFLRVNYTVYECPPAVFKLKFWPRGYDMVTKSVKLIINRHSIHNIDDNYIDFYESEFCNQYHFCMVPFPINCFNPVVQAFWLYNNTSNIVKISVDASNLKGTAFSYLETINEINPNSSVPLLFTFLPTENKLFEAFVTIYLGTRIKSVYISARGKAYVNSCIYHEVNNVPRTATILTIKSQEVYSSVNHIDMNYLTIHGENSYIFFLNNNSDNEYYFSWSRLHFEDLLFVKISPTKGYLSPNCTVLCKLTCYSLGLPCCVVVNIACKLTNLTAYNSFVKQRTKQNIKLLECKEYFTITEFNYSYEDCDQFKKIDKPKTEIPIVISVSITVLSLELNKNRIDKQAMSPLVKKNFPGEPITFVIKTNCVMDILNKIIWCNINDVYLSGIRSSDTFHMYSYTKFLISELQNKRAENLPPNPTKKVIQRVLEDIILTNMHVVFSASHRKSASALKNLTLSLNSHKSESVLV</sequence>
<proteinExistence type="predicted"/>
<dbReference type="InterPro" id="IPR052614">
    <property type="entry name" value="CFAP65"/>
</dbReference>
<evidence type="ECO:0008006" key="2">
    <source>
        <dbReference type="Google" id="ProtNLM"/>
    </source>
</evidence>